<dbReference type="AlphaFoldDB" id="A0A1Y5Y5Z3"/>
<dbReference type="Proteomes" id="UP000192674">
    <property type="component" value="Unassembled WGS sequence"/>
</dbReference>
<dbReference type="GO" id="GO:0019441">
    <property type="term" value="P:L-tryptophan catabolic process to kynurenine"/>
    <property type="evidence" value="ECO:0007669"/>
    <property type="project" value="InterPro"/>
</dbReference>
<protein>
    <submittedName>
        <fullName evidence="1">Kynurenine formamidase</fullName>
    </submittedName>
</protein>
<proteinExistence type="predicted"/>
<accession>A0A1Y5Y5Z3</accession>
<dbReference type="GO" id="GO:0004061">
    <property type="term" value="F:arylformamidase activity"/>
    <property type="evidence" value="ECO:0007669"/>
    <property type="project" value="InterPro"/>
</dbReference>
<name>A0A1Y5Y5Z3_KIBAR</name>
<dbReference type="PANTHER" id="PTHR31118:SF12">
    <property type="entry name" value="CYCLASE-LIKE PROTEIN 2"/>
    <property type="match status" value="1"/>
</dbReference>
<sequence length="299" mass="32997">MRIWLMSEWRVQFDANVTFSNGGALQAQEFRLDIPGEDISDDALGELFVRHLGLLMVGDVTIANKTLIQEPHKGSRGVEVTAPERRVIDLSHVIEHGMTTHTGLPGPEIGDWLSFADSHRNYAPGTEFQIGKISMVSNTGTYVDSPVHRFRDGADLSGLDLGRLVDVEGIMVRTGERVIDRKLLLAYEVTGKAVLINTGWDRHWGTDTYTNGQHPFITKDAAEWLVEQRPAVVGIDSMNVDDTDDGSRPAHTALLRAGIPIVEHMTNLDSLPPHDFRFHAAPLAVKGMGTFPVRAYALT</sequence>
<dbReference type="PANTHER" id="PTHR31118">
    <property type="entry name" value="CYCLASE-LIKE PROTEIN 2"/>
    <property type="match status" value="1"/>
</dbReference>
<dbReference type="SUPFAM" id="SSF102198">
    <property type="entry name" value="Putative cyclase"/>
    <property type="match status" value="1"/>
</dbReference>
<organism evidence="1 2">
    <name type="scientific">Kibdelosporangium aridum</name>
    <dbReference type="NCBI Taxonomy" id="2030"/>
    <lineage>
        <taxon>Bacteria</taxon>
        <taxon>Bacillati</taxon>
        <taxon>Actinomycetota</taxon>
        <taxon>Actinomycetes</taxon>
        <taxon>Pseudonocardiales</taxon>
        <taxon>Pseudonocardiaceae</taxon>
        <taxon>Kibdelosporangium</taxon>
    </lineage>
</organism>
<evidence type="ECO:0000313" key="2">
    <source>
        <dbReference type="Proteomes" id="UP000192674"/>
    </source>
</evidence>
<gene>
    <name evidence="1" type="ORF">SAMN05661093_09839</name>
</gene>
<dbReference type="Pfam" id="PF04199">
    <property type="entry name" value="Cyclase"/>
    <property type="match status" value="1"/>
</dbReference>
<keyword evidence="2" id="KW-1185">Reference proteome</keyword>
<dbReference type="InterPro" id="IPR007325">
    <property type="entry name" value="KFase/CYL"/>
</dbReference>
<dbReference type="EMBL" id="FWXV01000013">
    <property type="protein sequence ID" value="SMD26258.1"/>
    <property type="molecule type" value="Genomic_DNA"/>
</dbReference>
<evidence type="ECO:0000313" key="1">
    <source>
        <dbReference type="EMBL" id="SMD26258.1"/>
    </source>
</evidence>
<dbReference type="Gene3D" id="3.50.30.50">
    <property type="entry name" value="Putative cyclase"/>
    <property type="match status" value="1"/>
</dbReference>
<reference evidence="1 2" key="1">
    <citation type="submission" date="2017-04" db="EMBL/GenBank/DDBJ databases">
        <authorList>
            <person name="Afonso C.L."/>
            <person name="Miller P.J."/>
            <person name="Scott M.A."/>
            <person name="Spackman E."/>
            <person name="Goraichik I."/>
            <person name="Dimitrov K.M."/>
            <person name="Suarez D.L."/>
            <person name="Swayne D.E."/>
        </authorList>
    </citation>
    <scope>NUCLEOTIDE SEQUENCE [LARGE SCALE GENOMIC DNA]</scope>
    <source>
        <strain evidence="1 2">DSM 43828</strain>
    </source>
</reference>
<dbReference type="InterPro" id="IPR037175">
    <property type="entry name" value="KFase_sf"/>
</dbReference>